<gene>
    <name evidence="1" type="ORF">SAMN05444392_11917</name>
</gene>
<dbReference type="SUPFAM" id="SSF53098">
    <property type="entry name" value="Ribonuclease H-like"/>
    <property type="match status" value="1"/>
</dbReference>
<dbReference type="STRING" id="112248.SAMN05444392_11917"/>
<dbReference type="EMBL" id="FQVL01000019">
    <property type="protein sequence ID" value="SHF38429.1"/>
    <property type="molecule type" value="Genomic_DNA"/>
</dbReference>
<sequence>MIILGLDLSLSSPGYAVIEANKKGYKLFEVGHIKGKTKTFSESKAQANPNSRQHS</sequence>
<accession>A0A1M5B7H6</accession>
<keyword evidence="2" id="KW-1185">Reference proteome</keyword>
<evidence type="ECO:0000313" key="1">
    <source>
        <dbReference type="EMBL" id="SHF38429.1"/>
    </source>
</evidence>
<dbReference type="InterPro" id="IPR012337">
    <property type="entry name" value="RNaseH-like_sf"/>
</dbReference>
<organism evidence="1 2">
    <name type="scientific">Seinonella peptonophila</name>
    <dbReference type="NCBI Taxonomy" id="112248"/>
    <lineage>
        <taxon>Bacteria</taxon>
        <taxon>Bacillati</taxon>
        <taxon>Bacillota</taxon>
        <taxon>Bacilli</taxon>
        <taxon>Bacillales</taxon>
        <taxon>Thermoactinomycetaceae</taxon>
        <taxon>Seinonella</taxon>
    </lineage>
</organism>
<dbReference type="GO" id="GO:0003676">
    <property type="term" value="F:nucleic acid binding"/>
    <property type="evidence" value="ECO:0007669"/>
    <property type="project" value="InterPro"/>
</dbReference>
<protein>
    <submittedName>
        <fullName evidence="1">Uncharacterized protein</fullName>
    </submittedName>
</protein>
<name>A0A1M5B7H6_9BACL</name>
<proteinExistence type="predicted"/>
<dbReference type="AlphaFoldDB" id="A0A1M5B7H6"/>
<reference evidence="1 2" key="1">
    <citation type="submission" date="2016-11" db="EMBL/GenBank/DDBJ databases">
        <authorList>
            <person name="Jaros S."/>
            <person name="Januszkiewicz K."/>
            <person name="Wedrychowicz H."/>
        </authorList>
    </citation>
    <scope>NUCLEOTIDE SEQUENCE [LARGE SCALE GENOMIC DNA]</scope>
    <source>
        <strain evidence="1 2">DSM 44666</strain>
    </source>
</reference>
<evidence type="ECO:0000313" key="2">
    <source>
        <dbReference type="Proteomes" id="UP000184476"/>
    </source>
</evidence>
<dbReference type="Proteomes" id="UP000184476">
    <property type="component" value="Unassembled WGS sequence"/>
</dbReference>
<dbReference type="InterPro" id="IPR036397">
    <property type="entry name" value="RNaseH_sf"/>
</dbReference>
<dbReference type="Gene3D" id="3.30.420.10">
    <property type="entry name" value="Ribonuclease H-like superfamily/Ribonuclease H"/>
    <property type="match status" value="1"/>
</dbReference>